<dbReference type="Proteomes" id="UP000063991">
    <property type="component" value="Chromosome"/>
</dbReference>
<protein>
    <recommendedName>
        <fullName evidence="1">Glycosyl transferase family 1 domain-containing protein</fullName>
    </recommendedName>
</protein>
<proteinExistence type="predicted"/>
<dbReference type="PANTHER" id="PTHR45947:SF15">
    <property type="entry name" value="TEICHURONIC ACID BIOSYNTHESIS GLYCOSYLTRANSFERASE TUAC-RELATED"/>
    <property type="match status" value="1"/>
</dbReference>
<dbReference type="SUPFAM" id="SSF53756">
    <property type="entry name" value="UDP-Glycosyltransferase/glycogen phosphorylase"/>
    <property type="match status" value="1"/>
</dbReference>
<dbReference type="GO" id="GO:0016757">
    <property type="term" value="F:glycosyltransferase activity"/>
    <property type="evidence" value="ECO:0007669"/>
    <property type="project" value="InterPro"/>
</dbReference>
<dbReference type="InterPro" id="IPR001296">
    <property type="entry name" value="Glyco_trans_1"/>
</dbReference>
<dbReference type="Pfam" id="PF00534">
    <property type="entry name" value="Glycos_transf_1"/>
    <property type="match status" value="1"/>
</dbReference>
<evidence type="ECO:0000259" key="1">
    <source>
        <dbReference type="Pfam" id="PF00534"/>
    </source>
</evidence>
<gene>
    <name evidence="2" type="ORF">AVL55_08200</name>
</gene>
<dbReference type="InterPro" id="IPR050194">
    <property type="entry name" value="Glycosyltransferase_grp1"/>
</dbReference>
<organism evidence="2 3">
    <name type="scientific">Alteromonas macleodii</name>
    <name type="common">Pseudoalteromonas macleodii</name>
    <dbReference type="NCBI Taxonomy" id="28108"/>
    <lineage>
        <taxon>Bacteria</taxon>
        <taxon>Pseudomonadati</taxon>
        <taxon>Pseudomonadota</taxon>
        <taxon>Gammaproteobacteria</taxon>
        <taxon>Alteromonadales</taxon>
        <taxon>Alteromonadaceae</taxon>
        <taxon>Alteromonas/Salinimonas group</taxon>
        <taxon>Alteromonas</taxon>
    </lineage>
</organism>
<evidence type="ECO:0000313" key="3">
    <source>
        <dbReference type="Proteomes" id="UP000063991"/>
    </source>
</evidence>
<sequence>MGNQQVTVLYFLNRFPLPSETFVIDQICGLLDRGIEIEIISLIKGDYKNLHEKVIEYGLDKKTTYLSEDTSRKLISRATSLGLSLFNPRIFKYLNWSKYGSVSKNLLLPLLEKKKQKREFDFIIAHFGTAGVTAMKMIDAGSIKGKLLPVFHGADISKKKNLEAHELEYRELFKKSFALLPISELWKRKLIALGAEKNKIMVNRMGIDSSRFNFFEHDINEDQSFRIVTVGRMVEKKGIDDAIEAMSRLKQKTSKNFVYEIVGGGPLFENMKQKVKRLQLSNIVKFHGVQTQKGVKKLLSKADIFLLPSKTASDGDMEGIPVSLMESMSSGIVTVSTFHSGIPELIVHEKEGFLVPERSPEDIAEQLFRIINNQYDLSTIRKNALEKVQGEFNQNQTYEQLNAFLVANKSQSSPSIQNFL</sequence>
<dbReference type="Gene3D" id="3.40.50.2000">
    <property type="entry name" value="Glycogen Phosphorylase B"/>
    <property type="match status" value="2"/>
</dbReference>
<accession>A0A126PYS7</accession>
<evidence type="ECO:0000313" key="2">
    <source>
        <dbReference type="EMBL" id="AMJ98141.1"/>
    </source>
</evidence>
<dbReference type="AlphaFoldDB" id="A0A126PYS7"/>
<dbReference type="EMBL" id="CP014323">
    <property type="protein sequence ID" value="AMJ98141.1"/>
    <property type="molecule type" value="Genomic_DNA"/>
</dbReference>
<feature type="domain" description="Glycosyl transferase family 1" evidence="1">
    <location>
        <begin position="213"/>
        <end position="384"/>
    </location>
</feature>
<reference evidence="2 3" key="1">
    <citation type="submission" date="2015-12" db="EMBL/GenBank/DDBJ databases">
        <authorList>
            <person name="Shamseldin A."/>
            <person name="Moawad H."/>
            <person name="Abd El-Rahim W.M."/>
            <person name="Sadowsky M.J."/>
        </authorList>
    </citation>
    <scope>NUCLEOTIDE SEQUENCE [LARGE SCALE GENOMIC DNA]</scope>
    <source>
        <strain evidence="2 3">D7</strain>
    </source>
</reference>
<dbReference type="RefSeq" id="WP_061094781.1">
    <property type="nucleotide sequence ID" value="NZ_CP014323.1"/>
</dbReference>
<dbReference type="PANTHER" id="PTHR45947">
    <property type="entry name" value="SULFOQUINOVOSYL TRANSFERASE SQD2"/>
    <property type="match status" value="1"/>
</dbReference>
<name>A0A126PYS7_ALTMA</name>